<dbReference type="InterPro" id="IPR000700">
    <property type="entry name" value="PAS-assoc_C"/>
</dbReference>
<dbReference type="InterPro" id="IPR036890">
    <property type="entry name" value="HATPase_C_sf"/>
</dbReference>
<sequence length="926" mass="100164">MARRFRFLRLASRGADPVRWVGPLALMVSLVGVGAILAVDLVRSHQRDYAAARAVSARQIDRIDRQIAAALRRIDLVLTEAVRDAVPLLAASGRAAVSPEIERDLARWSAFLPEGTGMVVRDAAGLARFPAGGGASWPGAALLRRMQADPGGGLLVELLPGAEAGQLSLGRPVRAGDGRLLGLIEVTVRPDYFQAVLAALPLPLFASATLLDNNLRLAAREPALPTELGRPLPHDHLRAAMAPGAGLRESEIVSPLDGVSRLFQYRKLQSLPYLMLIGRAPLEFLADWRDKAAFYGLAYGALTLALLALLRIHLRGSEDRRRLVAEVFDSAREGIVVADRAGRILAANAALGEITGYAPQEAVGRDLGGLLDPAGTARLWPGLVAEGGWRGEVWTRRKSGEPYPQWLSVAARRDRHGVVTHYIGVVSDLSELHQARRQAEETHRRLEQAQTLAGLGWWDYEPASGRLAWSATTFAILGRDPAEGMPSLDSLIAAIEPEDRDRVRACCRGGEPGESESDLMFRIRRPDGELRHVVSRFHVVSDGGAVPLRLAGTLLDVTEREAIIVRLDLFRRILDSSPQGVGIADAEGRILFANRACLTMTGHEAAALTGRHYLTLVEDPEADAVRQRAQALAAGQGWTGVIGLRRADGTTFPSYSNAGAVCDAQGRVQYLFDIFSDFTDEIARQRELGAARDSAEAASRAKSAFLANMSHELRTPMNAILGFSQFVMMDPTLAEAQRERIAAIYHAGSHLLELINDILDLARVEAGRIDLTLDRVELVPVLRECADLIQPLARERGVSVELAAGADLAARADRLRLRQVLVNLLSNAVKYNHQGGSVRLSLGRDPTGRVRVSVADTGPGIPPERVAELFTPFNRLGAERSGIEGTGIGLALSRRILEEMEGAVGVESRPGRGSLFWIDLPPAVPP</sequence>
<dbReference type="NCBIfam" id="TIGR00229">
    <property type="entry name" value="sensory_box"/>
    <property type="match status" value="2"/>
</dbReference>
<keyword evidence="11" id="KW-1185">Reference proteome</keyword>
<comment type="caution">
    <text evidence="10">The sequence shown here is derived from an EMBL/GenBank/DDBJ whole genome shotgun (WGS) entry which is preliminary data.</text>
</comment>
<dbReference type="Pfam" id="PF08447">
    <property type="entry name" value="PAS_3"/>
    <property type="match status" value="1"/>
</dbReference>
<keyword evidence="5" id="KW-0418">Kinase</keyword>
<dbReference type="CDD" id="cd00082">
    <property type="entry name" value="HisKA"/>
    <property type="match status" value="1"/>
</dbReference>
<feature type="domain" description="PAS" evidence="8">
    <location>
        <begin position="566"/>
        <end position="636"/>
    </location>
</feature>
<evidence type="ECO:0000313" key="10">
    <source>
        <dbReference type="EMBL" id="MFD2233630.1"/>
    </source>
</evidence>
<dbReference type="InterPro" id="IPR013655">
    <property type="entry name" value="PAS_fold_3"/>
</dbReference>
<proteinExistence type="predicted"/>
<name>A0ABW5C8I6_9PROT</name>
<reference evidence="11" key="1">
    <citation type="journal article" date="2019" name="Int. J. Syst. Evol. Microbiol.">
        <title>The Global Catalogue of Microorganisms (GCM) 10K type strain sequencing project: providing services to taxonomists for standard genome sequencing and annotation.</title>
        <authorList>
            <consortium name="The Broad Institute Genomics Platform"/>
            <consortium name="The Broad Institute Genome Sequencing Center for Infectious Disease"/>
            <person name="Wu L."/>
            <person name="Ma J."/>
        </authorList>
    </citation>
    <scope>NUCLEOTIDE SEQUENCE [LARGE SCALE GENOMIC DNA]</scope>
    <source>
        <strain evidence="11">KCTC 15012</strain>
    </source>
</reference>
<dbReference type="InterPro" id="IPR000014">
    <property type="entry name" value="PAS"/>
</dbReference>
<keyword evidence="4" id="KW-0808">Transferase</keyword>
<dbReference type="Pfam" id="PF02518">
    <property type="entry name" value="HATPase_c"/>
    <property type="match status" value="1"/>
</dbReference>
<comment type="catalytic activity">
    <reaction evidence="1">
        <text>ATP + protein L-histidine = ADP + protein N-phospho-L-histidine.</text>
        <dbReference type="EC" id="2.7.13.3"/>
    </reaction>
</comment>
<dbReference type="InterPro" id="IPR005467">
    <property type="entry name" value="His_kinase_dom"/>
</dbReference>
<dbReference type="InterPro" id="IPR004358">
    <property type="entry name" value="Sig_transdc_His_kin-like_C"/>
</dbReference>
<evidence type="ECO:0000256" key="6">
    <source>
        <dbReference type="SAM" id="Phobius"/>
    </source>
</evidence>
<dbReference type="InterPro" id="IPR035965">
    <property type="entry name" value="PAS-like_dom_sf"/>
</dbReference>
<organism evidence="10 11">
    <name type="scientific">Phaeospirillum tilakii</name>
    <dbReference type="NCBI Taxonomy" id="741673"/>
    <lineage>
        <taxon>Bacteria</taxon>
        <taxon>Pseudomonadati</taxon>
        <taxon>Pseudomonadota</taxon>
        <taxon>Alphaproteobacteria</taxon>
        <taxon>Rhodospirillales</taxon>
        <taxon>Rhodospirillaceae</taxon>
        <taxon>Phaeospirillum</taxon>
    </lineage>
</organism>
<evidence type="ECO:0000313" key="11">
    <source>
        <dbReference type="Proteomes" id="UP001597296"/>
    </source>
</evidence>
<dbReference type="Proteomes" id="UP001597296">
    <property type="component" value="Unassembled WGS sequence"/>
</dbReference>
<evidence type="ECO:0000256" key="2">
    <source>
        <dbReference type="ARBA" id="ARBA00012438"/>
    </source>
</evidence>
<dbReference type="PROSITE" id="PS50109">
    <property type="entry name" value="HIS_KIN"/>
    <property type="match status" value="1"/>
</dbReference>
<dbReference type="SUPFAM" id="SSF47384">
    <property type="entry name" value="Homodimeric domain of signal transducing histidine kinase"/>
    <property type="match status" value="1"/>
</dbReference>
<keyword evidence="6" id="KW-0812">Transmembrane</keyword>
<keyword evidence="6" id="KW-0472">Membrane</keyword>
<dbReference type="RefSeq" id="WP_377315454.1">
    <property type="nucleotide sequence ID" value="NZ_JBHUIY010000011.1"/>
</dbReference>
<keyword evidence="6" id="KW-1133">Transmembrane helix</keyword>
<keyword evidence="3" id="KW-0597">Phosphoprotein</keyword>
<dbReference type="InterPro" id="IPR036097">
    <property type="entry name" value="HisK_dim/P_sf"/>
</dbReference>
<dbReference type="PROSITE" id="PS50113">
    <property type="entry name" value="PAC"/>
    <property type="match status" value="1"/>
</dbReference>
<evidence type="ECO:0000259" key="9">
    <source>
        <dbReference type="PROSITE" id="PS50113"/>
    </source>
</evidence>
<dbReference type="SMART" id="SM00091">
    <property type="entry name" value="PAS"/>
    <property type="match status" value="3"/>
</dbReference>
<dbReference type="PANTHER" id="PTHR43047">
    <property type="entry name" value="TWO-COMPONENT HISTIDINE PROTEIN KINASE"/>
    <property type="match status" value="1"/>
</dbReference>
<dbReference type="CDD" id="cd12915">
    <property type="entry name" value="PDC2_DGC_like"/>
    <property type="match status" value="1"/>
</dbReference>
<dbReference type="EC" id="2.7.13.3" evidence="2"/>
<dbReference type="Pfam" id="PF00989">
    <property type="entry name" value="PAS"/>
    <property type="match status" value="2"/>
</dbReference>
<dbReference type="SMART" id="SM00388">
    <property type="entry name" value="HisKA"/>
    <property type="match status" value="1"/>
</dbReference>
<dbReference type="SMART" id="SM00387">
    <property type="entry name" value="HATPase_c"/>
    <property type="match status" value="1"/>
</dbReference>
<evidence type="ECO:0000256" key="1">
    <source>
        <dbReference type="ARBA" id="ARBA00000085"/>
    </source>
</evidence>
<dbReference type="InterPro" id="IPR003661">
    <property type="entry name" value="HisK_dim/P_dom"/>
</dbReference>
<evidence type="ECO:0000256" key="3">
    <source>
        <dbReference type="ARBA" id="ARBA00022553"/>
    </source>
</evidence>
<dbReference type="Gene3D" id="3.30.565.10">
    <property type="entry name" value="Histidine kinase-like ATPase, C-terminal domain"/>
    <property type="match status" value="1"/>
</dbReference>
<dbReference type="Gene3D" id="2.10.70.100">
    <property type="match status" value="1"/>
</dbReference>
<accession>A0ABW5C8I6</accession>
<dbReference type="InterPro" id="IPR003594">
    <property type="entry name" value="HATPase_dom"/>
</dbReference>
<dbReference type="SUPFAM" id="SSF55874">
    <property type="entry name" value="ATPase domain of HSP90 chaperone/DNA topoisomerase II/histidine kinase"/>
    <property type="match status" value="1"/>
</dbReference>
<evidence type="ECO:0000256" key="4">
    <source>
        <dbReference type="ARBA" id="ARBA00022679"/>
    </source>
</evidence>
<dbReference type="InterPro" id="IPR001610">
    <property type="entry name" value="PAC"/>
</dbReference>
<dbReference type="Gene3D" id="3.30.450.20">
    <property type="entry name" value="PAS domain"/>
    <property type="match status" value="5"/>
</dbReference>
<dbReference type="PANTHER" id="PTHR43047:SF72">
    <property type="entry name" value="OSMOSENSING HISTIDINE PROTEIN KINASE SLN1"/>
    <property type="match status" value="1"/>
</dbReference>
<feature type="transmembrane region" description="Helical" evidence="6">
    <location>
        <begin position="20"/>
        <end position="39"/>
    </location>
</feature>
<dbReference type="SMART" id="SM00086">
    <property type="entry name" value="PAC"/>
    <property type="match status" value="3"/>
</dbReference>
<evidence type="ECO:0000259" key="8">
    <source>
        <dbReference type="PROSITE" id="PS50112"/>
    </source>
</evidence>
<dbReference type="SUPFAM" id="SSF55785">
    <property type="entry name" value="PYP-like sensor domain (PAS domain)"/>
    <property type="match status" value="3"/>
</dbReference>
<gene>
    <name evidence="10" type="ORF">ACFSNB_07425</name>
</gene>
<evidence type="ECO:0000256" key="5">
    <source>
        <dbReference type="ARBA" id="ARBA00022777"/>
    </source>
</evidence>
<dbReference type="EMBL" id="JBHUIY010000011">
    <property type="protein sequence ID" value="MFD2233630.1"/>
    <property type="molecule type" value="Genomic_DNA"/>
</dbReference>
<protein>
    <recommendedName>
        <fullName evidence="2">histidine kinase</fullName>
        <ecNumber evidence="2">2.7.13.3</ecNumber>
    </recommendedName>
</protein>
<dbReference type="CDD" id="cd00130">
    <property type="entry name" value="PAS"/>
    <property type="match status" value="3"/>
</dbReference>
<dbReference type="PROSITE" id="PS50112">
    <property type="entry name" value="PAS"/>
    <property type="match status" value="2"/>
</dbReference>
<dbReference type="Gene3D" id="1.10.287.130">
    <property type="match status" value="1"/>
</dbReference>
<feature type="domain" description="PAS" evidence="8">
    <location>
        <begin position="320"/>
        <end position="373"/>
    </location>
</feature>
<dbReference type="InterPro" id="IPR013767">
    <property type="entry name" value="PAS_fold"/>
</dbReference>
<dbReference type="PRINTS" id="PR00344">
    <property type="entry name" value="BCTRLSENSOR"/>
</dbReference>
<feature type="domain" description="PAC" evidence="9">
    <location>
        <begin position="389"/>
        <end position="441"/>
    </location>
</feature>
<feature type="domain" description="Histidine kinase" evidence="7">
    <location>
        <begin position="708"/>
        <end position="924"/>
    </location>
</feature>
<evidence type="ECO:0000259" key="7">
    <source>
        <dbReference type="PROSITE" id="PS50109"/>
    </source>
</evidence>
<dbReference type="Pfam" id="PF00512">
    <property type="entry name" value="HisKA"/>
    <property type="match status" value="1"/>
</dbReference>